<name>A0ABS4NTN9_9BACL</name>
<comment type="caution">
    <text evidence="2">The sequence shown here is derived from an EMBL/GenBank/DDBJ whole genome shotgun (WGS) entry which is preliminary data.</text>
</comment>
<dbReference type="RefSeq" id="WP_209875426.1">
    <property type="nucleotide sequence ID" value="NZ_JAGGLV010000011.1"/>
</dbReference>
<reference evidence="2 3" key="1">
    <citation type="submission" date="2021-03" db="EMBL/GenBank/DDBJ databases">
        <title>Genomic Encyclopedia of Type Strains, Phase IV (KMG-IV): sequencing the most valuable type-strain genomes for metagenomic binning, comparative biology and taxonomic classification.</title>
        <authorList>
            <person name="Goeker M."/>
        </authorList>
    </citation>
    <scope>NUCLEOTIDE SEQUENCE [LARGE SCALE GENOMIC DNA]</scope>
    <source>
        <strain evidence="2 3">DSM 101953</strain>
    </source>
</reference>
<evidence type="ECO:0000313" key="3">
    <source>
        <dbReference type="Proteomes" id="UP000773462"/>
    </source>
</evidence>
<keyword evidence="1" id="KW-0732">Signal</keyword>
<keyword evidence="3" id="KW-1185">Reference proteome</keyword>
<evidence type="ECO:0000313" key="2">
    <source>
        <dbReference type="EMBL" id="MBP2113411.1"/>
    </source>
</evidence>
<organism evidence="2 3">
    <name type="scientific">Paenibacillus silagei</name>
    <dbReference type="NCBI Taxonomy" id="1670801"/>
    <lineage>
        <taxon>Bacteria</taxon>
        <taxon>Bacillati</taxon>
        <taxon>Bacillota</taxon>
        <taxon>Bacilli</taxon>
        <taxon>Bacillales</taxon>
        <taxon>Paenibacillaceae</taxon>
        <taxon>Paenibacillus</taxon>
    </lineage>
</organism>
<gene>
    <name evidence="2" type="ORF">J2Z70_003571</name>
</gene>
<dbReference type="InterPro" id="IPR038682">
    <property type="entry name" value="YrpD-like_sf"/>
</dbReference>
<feature type="signal peptide" evidence="1">
    <location>
        <begin position="1"/>
        <end position="23"/>
    </location>
</feature>
<sequence>MKKRIVALLLASSLIGSVSAVSASEVATDATQINNLSSGDISATQFDAMINNAKMNLSEEKEKDFISKAISGSSYQYTFLATDPNDKSYVYEEPLNGTPQLTVFDTIVEEDSIQTLSLPTDQTDFIKDGVGGRYYISPTGAANSYLTVTLKLPVDSMVAPKTAAYNYIGYSAGIDEADLGTVYTTTAGPSGSEKGWRVAANVKHNGVKVAMNGVSPYNQMYNKNAFLSNSSVTMSSWYNYNGTGHARIKVEGTATCADNACTISTDSPLTSIFESGVIGSNGISSISKWKILSTVVSSDNTGKNYAVYSGIKINGVAVSSGSFGTPEQDHAYITRDANNKVTIDVDSSKYPL</sequence>
<feature type="chain" id="PRO_5045284693" evidence="1">
    <location>
        <begin position="24"/>
        <end position="352"/>
    </location>
</feature>
<dbReference type="Proteomes" id="UP000773462">
    <property type="component" value="Unassembled WGS sequence"/>
</dbReference>
<dbReference type="InterPro" id="IPR029143">
    <property type="entry name" value="YrpD"/>
</dbReference>
<evidence type="ECO:0000256" key="1">
    <source>
        <dbReference type="SAM" id="SignalP"/>
    </source>
</evidence>
<protein>
    <submittedName>
        <fullName evidence="2">Uncharacterized protein</fullName>
    </submittedName>
</protein>
<dbReference type="Pfam" id="PF15493">
    <property type="entry name" value="YrpD"/>
    <property type="match status" value="1"/>
</dbReference>
<dbReference type="Gene3D" id="2.60.120.1270">
    <property type="match status" value="1"/>
</dbReference>
<dbReference type="EMBL" id="JAGGLV010000011">
    <property type="protein sequence ID" value="MBP2113411.1"/>
    <property type="molecule type" value="Genomic_DNA"/>
</dbReference>
<proteinExistence type="predicted"/>
<accession>A0ABS4NTN9</accession>